<dbReference type="AlphaFoldDB" id="B4EDN0"/>
<sequence length="363" mass="39915">MSQGRPDVRRLASRPVPVSAPQPRPTDFGMQTIPSTRLDARFLEISVAEPAAAHAAIANRYCAYRERGPGGGAIAPVVLHGAACGAIAISTLTFGRDIEIEPDDLGACLLVTTTTNGRAGITAGHAHYGGGPGTTVLSVASDRPRFHYDPATEVLKVQLDHRRVSAACWRMMRHPGRAPLRFDAAMRDSHALTRWFMLLDFVMTTLNESDAALREYLAPSIEEMLTVTLLDTQPHNYTAELHRSSGVIAPKQLRRAVEFMEARLGQALTLAEIAEAADCSIRSLSRAFSAFRQTTPMQHLNHLRLEKVRSELLSDADAATTISTIALRYGFGHLSAFNQQYRRRYGETPSQTRKRARDGAFQR</sequence>
<accession>B4EDN0</accession>
<organism evidence="6 7">
    <name type="scientific">Burkholderia cenocepacia (strain ATCC BAA-245 / DSM 16553 / LMG 16656 / NCTC 13227 / J2315 / CF5610)</name>
    <name type="common">Burkholderia cepacia (strain J2315)</name>
    <dbReference type="NCBI Taxonomy" id="216591"/>
    <lineage>
        <taxon>Bacteria</taxon>
        <taxon>Pseudomonadati</taxon>
        <taxon>Pseudomonadota</taxon>
        <taxon>Betaproteobacteria</taxon>
        <taxon>Burkholderiales</taxon>
        <taxon>Burkholderiaceae</taxon>
        <taxon>Burkholderia</taxon>
        <taxon>Burkholderia cepacia complex</taxon>
    </lineage>
</organism>
<dbReference type="GO" id="GO:0003700">
    <property type="term" value="F:DNA-binding transcription factor activity"/>
    <property type="evidence" value="ECO:0007669"/>
    <property type="project" value="InterPro"/>
</dbReference>
<evidence type="ECO:0000256" key="3">
    <source>
        <dbReference type="ARBA" id="ARBA00023163"/>
    </source>
</evidence>
<dbReference type="InterPro" id="IPR035418">
    <property type="entry name" value="AraC-bd_2"/>
</dbReference>
<evidence type="ECO:0000256" key="1">
    <source>
        <dbReference type="ARBA" id="ARBA00023015"/>
    </source>
</evidence>
<dbReference type="InterPro" id="IPR018060">
    <property type="entry name" value="HTH_AraC"/>
</dbReference>
<protein>
    <submittedName>
        <fullName evidence="6">AraC family regulatory protein</fullName>
    </submittedName>
</protein>
<feature type="domain" description="HTH araC/xylS-type" evidence="5">
    <location>
        <begin position="254"/>
        <end position="355"/>
    </location>
</feature>
<dbReference type="Gene3D" id="1.10.10.60">
    <property type="entry name" value="Homeodomain-like"/>
    <property type="match status" value="1"/>
</dbReference>
<dbReference type="PRINTS" id="PR00032">
    <property type="entry name" value="HTHARAC"/>
</dbReference>
<evidence type="ECO:0000313" key="6">
    <source>
        <dbReference type="EMBL" id="CAR51450.1"/>
    </source>
</evidence>
<dbReference type="SMART" id="SM00342">
    <property type="entry name" value="HTH_ARAC"/>
    <property type="match status" value="1"/>
</dbReference>
<dbReference type="PROSITE" id="PS00041">
    <property type="entry name" value="HTH_ARAC_FAMILY_1"/>
    <property type="match status" value="1"/>
</dbReference>
<dbReference type="eggNOG" id="COG2207">
    <property type="taxonomic scope" value="Bacteria"/>
</dbReference>
<feature type="compositionally biased region" description="Basic and acidic residues" evidence="4">
    <location>
        <begin position="1"/>
        <end position="10"/>
    </location>
</feature>
<evidence type="ECO:0000259" key="5">
    <source>
        <dbReference type="PROSITE" id="PS01124"/>
    </source>
</evidence>
<evidence type="ECO:0000256" key="4">
    <source>
        <dbReference type="SAM" id="MobiDB-lite"/>
    </source>
</evidence>
<name>B4EDN0_BURCJ</name>
<dbReference type="PROSITE" id="PS01124">
    <property type="entry name" value="HTH_ARAC_FAMILY_2"/>
    <property type="match status" value="1"/>
</dbReference>
<dbReference type="Pfam" id="PF14525">
    <property type="entry name" value="AraC_binding_2"/>
    <property type="match status" value="1"/>
</dbReference>
<reference evidence="6 7" key="1">
    <citation type="journal article" date="2009" name="J. Bacteriol.">
        <title>The genome of Burkholderia cenocepacia J2315, an epidemic pathogen of cystic fibrosis patients.</title>
        <authorList>
            <person name="Holden M.T."/>
            <person name="Seth-Smith H.M."/>
            <person name="Crossman L.C."/>
            <person name="Sebaihia M."/>
            <person name="Bentley S.D."/>
            <person name="Cerdeno-Tarraga A.M."/>
            <person name="Thomson N.R."/>
            <person name="Bason N."/>
            <person name="Quail M.A."/>
            <person name="Sharp S."/>
            <person name="Cherevach I."/>
            <person name="Churcher C."/>
            <person name="Goodhead I."/>
            <person name="Hauser H."/>
            <person name="Holroyd N."/>
            <person name="Mungall K."/>
            <person name="Scott P."/>
            <person name="Walker D."/>
            <person name="White B."/>
            <person name="Rose H."/>
            <person name="Iversen P."/>
            <person name="Mil-Homens D."/>
            <person name="Rocha E.P."/>
            <person name="Fialho A.M."/>
            <person name="Baldwin A."/>
            <person name="Dowson C."/>
            <person name="Barrell B.G."/>
            <person name="Govan J.R."/>
            <person name="Vandamme P."/>
            <person name="Hart C.A."/>
            <person name="Mahenthiralingam E."/>
            <person name="Parkhill J."/>
        </authorList>
    </citation>
    <scope>NUCLEOTIDE SEQUENCE [LARGE SCALE GENOMIC DNA]</scope>
    <source>
        <strain evidence="7">ATCC BAA-245 / DSM 16553 / LMG 16656 / NCTC 13227 / J2315 / CF5610</strain>
    </source>
</reference>
<keyword evidence="2" id="KW-0238">DNA-binding</keyword>
<dbReference type="PANTHER" id="PTHR46796:SF12">
    <property type="entry name" value="HTH-TYPE DNA-BINDING TRANSCRIPTIONAL ACTIVATOR EUTR"/>
    <property type="match status" value="1"/>
</dbReference>
<evidence type="ECO:0000256" key="2">
    <source>
        <dbReference type="ARBA" id="ARBA00023125"/>
    </source>
</evidence>
<gene>
    <name evidence="6" type="ORF">BCAL1150</name>
</gene>
<feature type="region of interest" description="Disordered" evidence="4">
    <location>
        <begin position="344"/>
        <end position="363"/>
    </location>
</feature>
<keyword evidence="1" id="KW-0805">Transcription regulation</keyword>
<dbReference type="SUPFAM" id="SSF46689">
    <property type="entry name" value="Homeodomain-like"/>
    <property type="match status" value="2"/>
</dbReference>
<dbReference type="HOGENOM" id="CLU_047930_0_0_4"/>
<dbReference type="InterPro" id="IPR009057">
    <property type="entry name" value="Homeodomain-like_sf"/>
</dbReference>
<proteinExistence type="predicted"/>
<dbReference type="InterPro" id="IPR018062">
    <property type="entry name" value="HTH_AraC-typ_CS"/>
</dbReference>
<dbReference type="KEGG" id="bcj:BCAL1150"/>
<dbReference type="Proteomes" id="UP000001035">
    <property type="component" value="Chromosome 1"/>
</dbReference>
<dbReference type="EMBL" id="AM747720">
    <property type="protein sequence ID" value="CAR51450.1"/>
    <property type="molecule type" value="Genomic_DNA"/>
</dbReference>
<feature type="region of interest" description="Disordered" evidence="4">
    <location>
        <begin position="1"/>
        <end position="30"/>
    </location>
</feature>
<dbReference type="GO" id="GO:0043565">
    <property type="term" value="F:sequence-specific DNA binding"/>
    <property type="evidence" value="ECO:0007669"/>
    <property type="project" value="InterPro"/>
</dbReference>
<dbReference type="PANTHER" id="PTHR46796">
    <property type="entry name" value="HTH-TYPE TRANSCRIPTIONAL ACTIVATOR RHAS-RELATED"/>
    <property type="match status" value="1"/>
</dbReference>
<dbReference type="InterPro" id="IPR050204">
    <property type="entry name" value="AraC_XylS_family_regulators"/>
</dbReference>
<dbReference type="InterPro" id="IPR020449">
    <property type="entry name" value="Tscrpt_reg_AraC-type_HTH"/>
</dbReference>
<evidence type="ECO:0000313" key="7">
    <source>
        <dbReference type="Proteomes" id="UP000001035"/>
    </source>
</evidence>
<dbReference type="Pfam" id="PF12833">
    <property type="entry name" value="HTH_18"/>
    <property type="match status" value="1"/>
</dbReference>
<keyword evidence="3" id="KW-0804">Transcription</keyword>
<keyword evidence="7" id="KW-1185">Reference proteome</keyword>